<dbReference type="PANTHER" id="PTHR10859:SF91">
    <property type="entry name" value="DOLICHYL-PHOSPHATE BETA-GLUCOSYLTRANSFERASE"/>
    <property type="match status" value="1"/>
</dbReference>
<organism evidence="2 3">
    <name type="scientific">Candidatus Dojkabacteria bacterium</name>
    <dbReference type="NCBI Taxonomy" id="2099670"/>
    <lineage>
        <taxon>Bacteria</taxon>
        <taxon>Candidatus Dojkabacteria</taxon>
    </lineage>
</organism>
<reference evidence="2 3" key="1">
    <citation type="journal article" date="2020" name="Biotechnol. Biofuels">
        <title>New insights from the biogas microbiome by comprehensive genome-resolved metagenomics of nearly 1600 species originating from multiple anaerobic digesters.</title>
        <authorList>
            <person name="Campanaro S."/>
            <person name="Treu L."/>
            <person name="Rodriguez-R L.M."/>
            <person name="Kovalovszki A."/>
            <person name="Ziels R.M."/>
            <person name="Maus I."/>
            <person name="Zhu X."/>
            <person name="Kougias P.G."/>
            <person name="Basile A."/>
            <person name="Luo G."/>
            <person name="Schluter A."/>
            <person name="Konstantinidis K.T."/>
            <person name="Angelidaki I."/>
        </authorList>
    </citation>
    <scope>NUCLEOTIDE SEQUENCE [LARGE SCALE GENOMIC DNA]</scope>
    <source>
        <strain evidence="2">AS06rmzACSIP_65</strain>
    </source>
</reference>
<dbReference type="InterPro" id="IPR029044">
    <property type="entry name" value="Nucleotide-diphossugar_trans"/>
</dbReference>
<dbReference type="Gene3D" id="3.90.550.10">
    <property type="entry name" value="Spore Coat Polysaccharide Biosynthesis Protein SpsA, Chain A"/>
    <property type="match status" value="1"/>
</dbReference>
<comment type="caution">
    <text evidence="2">The sequence shown here is derived from an EMBL/GenBank/DDBJ whole genome shotgun (WGS) entry which is preliminary data.</text>
</comment>
<dbReference type="AlphaFoldDB" id="A0A847CZ83"/>
<dbReference type="InterPro" id="IPR001173">
    <property type="entry name" value="Glyco_trans_2-like"/>
</dbReference>
<dbReference type="GO" id="GO:0006487">
    <property type="term" value="P:protein N-linked glycosylation"/>
    <property type="evidence" value="ECO:0007669"/>
    <property type="project" value="TreeGrafter"/>
</dbReference>
<gene>
    <name evidence="2" type="ORF">GX656_02450</name>
</gene>
<sequence length="257" mass="29366">MKLSLVIPTYKKQRDVLDQLERVYGYLSRKNPDFELIFVIDGYVDNTKDILEKYVKENRLKKVSIIGYEDNMGKGYAVRYGMKRATGDVIGFIDADTDIQIRTLGYALKSIKHDSVMAVVPSKFHKDSNVEMKLGRKILSYGLMYTNRFLLKLPKNVDDVGCGLKLFRKELIERILPSLRVNNFAIDSEILNLIGRVGYSVSVIPFYLNKNRSESTSANIGKILGMVKDIFVLSLSNRYIFKNSFSKPSYIDNSSNL</sequence>
<evidence type="ECO:0000259" key="1">
    <source>
        <dbReference type="Pfam" id="PF00535"/>
    </source>
</evidence>
<dbReference type="GO" id="GO:0016740">
    <property type="term" value="F:transferase activity"/>
    <property type="evidence" value="ECO:0007669"/>
    <property type="project" value="UniProtKB-KW"/>
</dbReference>
<evidence type="ECO:0000313" key="2">
    <source>
        <dbReference type="EMBL" id="NLD25477.1"/>
    </source>
</evidence>
<name>A0A847CZ83_9BACT</name>
<dbReference type="SUPFAM" id="SSF53448">
    <property type="entry name" value="Nucleotide-diphospho-sugar transferases"/>
    <property type="match status" value="1"/>
</dbReference>
<keyword evidence="2" id="KW-0808">Transferase</keyword>
<feature type="domain" description="Glycosyltransferase 2-like" evidence="1">
    <location>
        <begin position="4"/>
        <end position="175"/>
    </location>
</feature>
<dbReference type="PANTHER" id="PTHR10859">
    <property type="entry name" value="GLYCOSYL TRANSFERASE"/>
    <property type="match status" value="1"/>
</dbReference>
<dbReference type="Proteomes" id="UP000545876">
    <property type="component" value="Unassembled WGS sequence"/>
</dbReference>
<evidence type="ECO:0000313" key="3">
    <source>
        <dbReference type="Proteomes" id="UP000545876"/>
    </source>
</evidence>
<accession>A0A847CZ83</accession>
<protein>
    <submittedName>
        <fullName evidence="2">Glycosyltransferase</fullName>
    </submittedName>
</protein>
<dbReference type="EMBL" id="JAAZBX010000007">
    <property type="protein sequence ID" value="NLD25477.1"/>
    <property type="molecule type" value="Genomic_DNA"/>
</dbReference>
<proteinExistence type="predicted"/>
<dbReference type="Pfam" id="PF00535">
    <property type="entry name" value="Glycos_transf_2"/>
    <property type="match status" value="1"/>
</dbReference>